<dbReference type="InterPro" id="IPR006276">
    <property type="entry name" value="Cobalamin-indep_Met_synthase"/>
</dbReference>
<feature type="binding site" evidence="14">
    <location>
        <position position="744"/>
    </location>
    <ligand>
        <name>Zn(2+)</name>
        <dbReference type="ChEBI" id="CHEBI:29105"/>
        <label>1</label>
        <note>catalytic</note>
    </ligand>
</feature>
<feature type="binding site" evidence="13">
    <location>
        <position position="617"/>
    </location>
    <ligand>
        <name>L-methionine</name>
        <dbReference type="ChEBI" id="CHEBI:57844"/>
    </ligand>
</feature>
<keyword evidence="19" id="KW-1185">Reference proteome</keyword>
<evidence type="ECO:0000256" key="12">
    <source>
        <dbReference type="ARBA" id="ARBA00031314"/>
    </source>
</evidence>
<evidence type="ECO:0000256" key="3">
    <source>
        <dbReference type="ARBA" id="ARBA00009553"/>
    </source>
</evidence>
<comment type="pathway">
    <text evidence="2">Amino-acid biosynthesis; L-methionine biosynthesis via de novo pathway; L-methionine from L-homocysteine (MetE route): step 1/1.</text>
</comment>
<accession>A0A4P9XM21</accession>
<dbReference type="InterPro" id="IPR002629">
    <property type="entry name" value="Met_Synth_C/arc"/>
</dbReference>
<evidence type="ECO:0000256" key="13">
    <source>
        <dbReference type="PIRSR" id="PIRSR000382-1"/>
    </source>
</evidence>
<dbReference type="SUPFAM" id="SSF51726">
    <property type="entry name" value="UROD/MetE-like"/>
    <property type="match status" value="2"/>
</dbReference>
<evidence type="ECO:0000256" key="10">
    <source>
        <dbReference type="ARBA" id="ARBA00023167"/>
    </source>
</evidence>
<dbReference type="UniPathway" id="UPA00051">
    <property type="reaction ID" value="UER00082"/>
</dbReference>
<comment type="similarity">
    <text evidence="3">Belongs to the vitamin-B12 independent methionine synthase family.</text>
</comment>
<dbReference type="STRING" id="78915.A0A4P9XM21"/>
<evidence type="ECO:0000256" key="14">
    <source>
        <dbReference type="PIRSR" id="PIRSR000382-2"/>
    </source>
</evidence>
<evidence type="ECO:0000256" key="7">
    <source>
        <dbReference type="ARBA" id="ARBA00022679"/>
    </source>
</evidence>
<feature type="binding site" evidence="13">
    <location>
        <begin position="533"/>
        <end position="534"/>
    </location>
    <ligand>
        <name>5-methyltetrahydropteroyltri-L-glutamate</name>
        <dbReference type="ChEBI" id="CHEBI:58207"/>
    </ligand>
</feature>
<keyword evidence="7" id="KW-0808">Transferase</keyword>
<dbReference type="EC" id="2.1.1.14" evidence="4"/>
<sequence length="772" mass="85590">MVTASALGFPRIGAKRELKRLVEGYWSGKTDTAELLDGVHQLRIRHWRLQADKGLDTVPVGDASLYDHVLDTSVLFGVVPVRYQSLQPGLEAYFAMARGLQRPATESAPAIDVPAMEMKKWFDTNYHYIVPEFEQNQAFQLADEPKILAELAEARALGLQARPVLLGPVSYLLLGKPARGVSAASFDRFALLPALLVAYVELLDRLTAAGATWVQIDEPALVLDLSDAARAAYPIAYRQLAAAGQSKLRLLLTTYFGSVGNNLDLLTQLPIHGVHVDLARAPEQLDAVLNALGADQHLSLGLINGRNIWKANLAHALTLARKAVAKLGTDRVIVSSSSSLLHVPHSTAGETAMDAEIRDWLAFATEKLDELAVLAKALNNGEDAVRDALDDNARVAQARAASSRTHNPETQRRLQTVQPSMFKRQTAFESRRAQQQARLKLPRFATTTVGSFPQTREVRQARAKLRKGEWTQDEYAVFIRAEIERTVRFQERIGLDVLVHGESERNDMVEFFGESLQGYVFSQGGWVSSYGTRCVKPPIIYGDIVRPKPMTLDETVYAQSLTSLPMKGMLTGPITCLQWSFVRDDQPRRDTAFQLALAIRDEVSDLEAAGIPVIQIDEPAIREGLPLRRADWDAYLAWAVDAFLLSSTGVSDATQIHTHMCYSDFNDIFSAIKRMDADVITIENSRSDLKLLSAFEQHSYTNWIGPGIYDIHSPRVPSVEEMKERLSAILQFLPNDLVWVNPDCGLKTRGWPEVEAALTNLVAVARALREKA</sequence>
<comment type="cofactor">
    <cofactor evidence="14">
        <name>Zn(2+)</name>
        <dbReference type="ChEBI" id="CHEBI:29105"/>
    </cofactor>
    <text evidence="14">Binds 2 Zn(2+) ions per subunit.</text>
</comment>
<evidence type="ECO:0000256" key="8">
    <source>
        <dbReference type="ARBA" id="ARBA00022723"/>
    </source>
</evidence>
<gene>
    <name evidence="18" type="ORF">THASP1DRAFT_31251</name>
</gene>
<feature type="binding site" evidence="13">
    <location>
        <position position="579"/>
    </location>
    <ligand>
        <name>5-methyltetrahydropteroyltri-L-glutamate</name>
        <dbReference type="ChEBI" id="CHEBI:58207"/>
    </ligand>
</feature>
<proteinExistence type="inferred from homology"/>
<evidence type="ECO:0000313" key="19">
    <source>
        <dbReference type="Proteomes" id="UP000271241"/>
    </source>
</evidence>
<dbReference type="NCBIfam" id="NF003556">
    <property type="entry name" value="PRK05222.1"/>
    <property type="match status" value="1"/>
</dbReference>
<evidence type="ECO:0000256" key="2">
    <source>
        <dbReference type="ARBA" id="ARBA00004681"/>
    </source>
</evidence>
<evidence type="ECO:0000256" key="9">
    <source>
        <dbReference type="ARBA" id="ARBA00022833"/>
    </source>
</evidence>
<name>A0A4P9XM21_9FUNG</name>
<evidence type="ECO:0000256" key="11">
    <source>
        <dbReference type="ARBA" id="ARBA00030765"/>
    </source>
</evidence>
<evidence type="ECO:0000259" key="16">
    <source>
        <dbReference type="Pfam" id="PF01717"/>
    </source>
</evidence>
<feature type="binding site" evidence="13">
    <location>
        <position position="502"/>
    </location>
    <ligand>
        <name>L-methionine</name>
        <dbReference type="ChEBI" id="CHEBI:57844"/>
    </ligand>
</feature>
<organism evidence="18 19">
    <name type="scientific">Thamnocephalis sphaerospora</name>
    <dbReference type="NCBI Taxonomy" id="78915"/>
    <lineage>
        <taxon>Eukaryota</taxon>
        <taxon>Fungi</taxon>
        <taxon>Fungi incertae sedis</taxon>
        <taxon>Zoopagomycota</taxon>
        <taxon>Zoopagomycotina</taxon>
        <taxon>Zoopagomycetes</taxon>
        <taxon>Zoopagales</taxon>
        <taxon>Sigmoideomycetaceae</taxon>
        <taxon>Thamnocephalis</taxon>
    </lineage>
</organism>
<evidence type="ECO:0000256" key="4">
    <source>
        <dbReference type="ARBA" id="ARBA00012034"/>
    </source>
</evidence>
<dbReference type="CDD" id="cd03311">
    <property type="entry name" value="CIMS_C_terminal_like"/>
    <property type="match status" value="1"/>
</dbReference>
<dbReference type="HAMAP" id="MF_00172">
    <property type="entry name" value="Meth_synth"/>
    <property type="match status" value="1"/>
</dbReference>
<evidence type="ECO:0000256" key="15">
    <source>
        <dbReference type="PIRSR" id="PIRSR000382-3"/>
    </source>
</evidence>
<dbReference type="FunFam" id="3.20.20.210:FF:000003">
    <property type="entry name" value="5-methyltetrahydropteroyltriglutamate--homocysteine methyltransferase"/>
    <property type="match status" value="1"/>
</dbReference>
<feature type="binding site" evidence="14">
    <location>
        <position position="659"/>
    </location>
    <ligand>
        <name>Zn(2+)</name>
        <dbReference type="ChEBI" id="CHEBI:29105"/>
        <label>1</label>
        <note>catalytic</note>
    </ligand>
</feature>
<dbReference type="InterPro" id="IPR013215">
    <property type="entry name" value="Cbl-indep_Met_Synth_N"/>
</dbReference>
<dbReference type="GO" id="GO:0009086">
    <property type="term" value="P:methionine biosynthetic process"/>
    <property type="evidence" value="ECO:0007669"/>
    <property type="project" value="UniProtKB-KW"/>
</dbReference>
<keyword evidence="8 14" id="KW-0479">Metal-binding</keyword>
<dbReference type="OrthoDB" id="1053771at2759"/>
<dbReference type="Gene3D" id="3.20.20.210">
    <property type="match status" value="2"/>
</dbReference>
<dbReference type="CDD" id="cd03312">
    <property type="entry name" value="CIMS_N_terminal_like"/>
    <property type="match status" value="1"/>
</dbReference>
<dbReference type="EMBL" id="KZ992790">
    <property type="protein sequence ID" value="RKP06943.1"/>
    <property type="molecule type" value="Genomic_DNA"/>
</dbReference>
<dbReference type="InterPro" id="IPR038071">
    <property type="entry name" value="UROD/MetE-like_sf"/>
</dbReference>
<reference evidence="19" key="1">
    <citation type="journal article" date="2018" name="Nat. Microbiol.">
        <title>Leveraging single-cell genomics to expand the fungal tree of life.</title>
        <authorList>
            <person name="Ahrendt S.R."/>
            <person name="Quandt C.A."/>
            <person name="Ciobanu D."/>
            <person name="Clum A."/>
            <person name="Salamov A."/>
            <person name="Andreopoulos B."/>
            <person name="Cheng J.F."/>
            <person name="Woyke T."/>
            <person name="Pelin A."/>
            <person name="Henrissat B."/>
            <person name="Reynolds N.K."/>
            <person name="Benny G.L."/>
            <person name="Smith M.E."/>
            <person name="James T.Y."/>
            <person name="Grigoriev I.V."/>
        </authorList>
    </citation>
    <scope>NUCLEOTIDE SEQUENCE [LARGE SCALE GENOMIC DNA]</scope>
    <source>
        <strain evidence="19">RSA 1356</strain>
    </source>
</reference>
<comment type="function">
    <text evidence="1">Catalyzes the transfer of a methyl group from 5-methyltetrahydrofolate to homocysteine resulting in methionine formation.</text>
</comment>
<feature type="binding site" evidence="13">
    <location>
        <position position="19"/>
    </location>
    <ligand>
        <name>5-methyltetrahydropteroyltri-L-glutamate</name>
        <dbReference type="ChEBI" id="CHEBI:58207"/>
    </ligand>
</feature>
<feature type="binding site" evidence="13">
    <location>
        <position position="125"/>
    </location>
    <ligand>
        <name>5-methyltetrahydropteroyltri-L-glutamate</name>
        <dbReference type="ChEBI" id="CHEBI:58207"/>
    </ligand>
</feature>
<dbReference type="AlphaFoldDB" id="A0A4P9XM21"/>
<dbReference type="Pfam" id="PF08267">
    <property type="entry name" value="Meth_synt_1"/>
    <property type="match status" value="1"/>
</dbReference>
<dbReference type="Pfam" id="PF01717">
    <property type="entry name" value="Meth_synt_2"/>
    <property type="match status" value="1"/>
</dbReference>
<dbReference type="GO" id="GO:0032259">
    <property type="term" value="P:methylation"/>
    <property type="evidence" value="ECO:0007669"/>
    <property type="project" value="UniProtKB-KW"/>
</dbReference>
<dbReference type="PIRSF" id="PIRSF000382">
    <property type="entry name" value="MeTrfase_B12_ind"/>
    <property type="match status" value="1"/>
</dbReference>
<evidence type="ECO:0000256" key="6">
    <source>
        <dbReference type="ARBA" id="ARBA00022605"/>
    </source>
</evidence>
<dbReference type="GO" id="GO:0003871">
    <property type="term" value="F:5-methyltetrahydropteroyltriglutamate-homocysteine S-methyltransferase activity"/>
    <property type="evidence" value="ECO:0007669"/>
    <property type="project" value="UniProtKB-EC"/>
</dbReference>
<feature type="binding site" evidence="14">
    <location>
        <position position="661"/>
    </location>
    <ligand>
        <name>Zn(2+)</name>
        <dbReference type="ChEBI" id="CHEBI:29105"/>
        <label>1</label>
        <note>catalytic</note>
    </ligand>
</feature>
<feature type="domain" description="Cobalamin-independent methionine synthase MetE N-terminal" evidence="17">
    <location>
        <begin position="4"/>
        <end position="323"/>
    </location>
</feature>
<dbReference type="NCBIfam" id="TIGR01371">
    <property type="entry name" value="met_syn_B12ind"/>
    <property type="match status" value="1"/>
</dbReference>
<feature type="binding site" evidence="13">
    <location>
        <position position="617"/>
    </location>
    <ligand>
        <name>L-homocysteine</name>
        <dbReference type="ChEBI" id="CHEBI:58199"/>
    </ligand>
</feature>
<evidence type="ECO:0000313" key="18">
    <source>
        <dbReference type="EMBL" id="RKP06943.1"/>
    </source>
</evidence>
<keyword evidence="9 14" id="KW-0862">Zinc</keyword>
<dbReference type="PANTHER" id="PTHR30519">
    <property type="entry name" value="5-METHYLTETRAHYDROPTEROYLTRIGLUTAMATE--HOMOCYSTEINE METHYLTRANSFERASE"/>
    <property type="match status" value="1"/>
</dbReference>
<evidence type="ECO:0000256" key="1">
    <source>
        <dbReference type="ARBA" id="ARBA00002777"/>
    </source>
</evidence>
<protein>
    <recommendedName>
        <fullName evidence="4">5-methyltetrahydropteroyltriglutamate--homocysteine S-methyltransferase</fullName>
        <ecNumber evidence="4">2.1.1.14</ecNumber>
    </recommendedName>
    <alternativeName>
        <fullName evidence="12">Cobalamin-independent methionine synthase</fullName>
    </alternativeName>
    <alternativeName>
        <fullName evidence="11">Methionine synthase, vitamin-B12 independent isozyme</fullName>
    </alternativeName>
</protein>
<feature type="domain" description="Cobalamin-independent methionine synthase MetE C-terminal/archaeal" evidence="16">
    <location>
        <begin position="444"/>
        <end position="766"/>
    </location>
</feature>
<evidence type="ECO:0000256" key="5">
    <source>
        <dbReference type="ARBA" id="ARBA00022603"/>
    </source>
</evidence>
<keyword evidence="6" id="KW-0028">Amino-acid biosynthesis</keyword>
<dbReference type="GO" id="GO:0008270">
    <property type="term" value="F:zinc ion binding"/>
    <property type="evidence" value="ECO:0007669"/>
    <property type="project" value="InterPro"/>
</dbReference>
<feature type="binding site" evidence="14">
    <location>
        <position position="683"/>
    </location>
    <ligand>
        <name>Zn(2+)</name>
        <dbReference type="ChEBI" id="CHEBI:29105"/>
        <label>1</label>
        <note>catalytic</note>
    </ligand>
</feature>
<keyword evidence="10" id="KW-0486">Methionine biosynthesis</keyword>
<evidence type="ECO:0000259" key="17">
    <source>
        <dbReference type="Pfam" id="PF08267"/>
    </source>
</evidence>
<keyword evidence="5" id="KW-0489">Methyltransferase</keyword>
<dbReference type="Proteomes" id="UP000271241">
    <property type="component" value="Unassembled WGS sequence"/>
</dbReference>
<feature type="active site" description="Proton donor" evidence="15">
    <location>
        <position position="712"/>
    </location>
</feature>